<organism evidence="7 8">
    <name type="scientific">Araneus ventricosus</name>
    <name type="common">Orbweaver spider</name>
    <name type="synonym">Epeira ventricosa</name>
    <dbReference type="NCBI Taxonomy" id="182803"/>
    <lineage>
        <taxon>Eukaryota</taxon>
        <taxon>Metazoa</taxon>
        <taxon>Ecdysozoa</taxon>
        <taxon>Arthropoda</taxon>
        <taxon>Chelicerata</taxon>
        <taxon>Arachnida</taxon>
        <taxon>Araneae</taxon>
        <taxon>Araneomorphae</taxon>
        <taxon>Entelegynae</taxon>
        <taxon>Araneoidea</taxon>
        <taxon>Araneidae</taxon>
        <taxon>Araneus</taxon>
    </lineage>
</organism>
<dbReference type="SUPFAM" id="SSF57625">
    <property type="entry name" value="Invertebrate chitin-binding proteins"/>
    <property type="match status" value="2"/>
</dbReference>
<dbReference type="GO" id="GO:0008061">
    <property type="term" value="F:chitin binding"/>
    <property type="evidence" value="ECO:0007669"/>
    <property type="project" value="UniProtKB-KW"/>
</dbReference>
<dbReference type="Proteomes" id="UP000499080">
    <property type="component" value="Unassembled WGS sequence"/>
</dbReference>
<dbReference type="InterPro" id="IPR002557">
    <property type="entry name" value="Chitin-bd_dom"/>
</dbReference>
<evidence type="ECO:0000259" key="6">
    <source>
        <dbReference type="PROSITE" id="PS50940"/>
    </source>
</evidence>
<sequence length="246" mass="27657">MWRFVEDHLYELPRLATVTAMRARFTAGIGRHMLQMICNELHDLDHVTKGEQSEHLRCLNPELELPFELLGDDTKLPDPKYSVDPTGKDPLCEEATGQVAHPKNSSLFYRCENGVKYLKSCSHPLIYNALDQVCDWPHNVQDKSIEEIPETQGTADEITESGSALSAYKKSVDARNSDGMSCLLVPGVTCPCACRVTTYDDCDSFYHCRGDGEACKRRCPEGLHFNRKTMVCDLPRNVECRGNANL</sequence>
<keyword evidence="5" id="KW-0325">Glycoprotein</keyword>
<name>A0A4Y2X2V2_ARAVE</name>
<keyword evidence="1" id="KW-0147">Chitin-binding</keyword>
<evidence type="ECO:0000256" key="5">
    <source>
        <dbReference type="ARBA" id="ARBA00023180"/>
    </source>
</evidence>
<evidence type="ECO:0000256" key="1">
    <source>
        <dbReference type="ARBA" id="ARBA00022669"/>
    </source>
</evidence>
<evidence type="ECO:0000256" key="4">
    <source>
        <dbReference type="ARBA" id="ARBA00023157"/>
    </source>
</evidence>
<dbReference type="InterPro" id="IPR036508">
    <property type="entry name" value="Chitin-bd_dom_sf"/>
</dbReference>
<dbReference type="PANTHER" id="PTHR23301">
    <property type="entry name" value="CHITIN BINDING PERITROPHIN-A"/>
    <property type="match status" value="1"/>
</dbReference>
<reference evidence="7 8" key="1">
    <citation type="journal article" date="2019" name="Sci. Rep.">
        <title>Orb-weaving spider Araneus ventricosus genome elucidates the spidroin gene catalogue.</title>
        <authorList>
            <person name="Kono N."/>
            <person name="Nakamura H."/>
            <person name="Ohtoshi R."/>
            <person name="Moran D.A.P."/>
            <person name="Shinohara A."/>
            <person name="Yoshida Y."/>
            <person name="Fujiwara M."/>
            <person name="Mori M."/>
            <person name="Tomita M."/>
            <person name="Arakawa K."/>
        </authorList>
    </citation>
    <scope>NUCLEOTIDE SEQUENCE [LARGE SCALE GENOMIC DNA]</scope>
</reference>
<dbReference type="PROSITE" id="PS50940">
    <property type="entry name" value="CHIT_BIND_II"/>
    <property type="match status" value="2"/>
</dbReference>
<feature type="domain" description="Chitin-binding type-2" evidence="6">
    <location>
        <begin position="89"/>
        <end position="144"/>
    </location>
</feature>
<dbReference type="AlphaFoldDB" id="A0A4Y2X2V2"/>
<dbReference type="OrthoDB" id="6020543at2759"/>
<protein>
    <recommendedName>
        <fullName evidence="6">Chitin-binding type-2 domain-containing protein</fullName>
    </recommendedName>
</protein>
<dbReference type="PANTHER" id="PTHR23301:SF0">
    <property type="entry name" value="CHITIN-BINDING TYPE-2 DOMAIN-CONTAINING PROTEIN-RELATED"/>
    <property type="match status" value="1"/>
</dbReference>
<evidence type="ECO:0000256" key="3">
    <source>
        <dbReference type="ARBA" id="ARBA00022737"/>
    </source>
</evidence>
<evidence type="ECO:0000313" key="7">
    <source>
        <dbReference type="EMBL" id="GBO44015.1"/>
    </source>
</evidence>
<evidence type="ECO:0000256" key="2">
    <source>
        <dbReference type="ARBA" id="ARBA00022729"/>
    </source>
</evidence>
<keyword evidence="3" id="KW-0677">Repeat</keyword>
<comment type="caution">
    <text evidence="7">The sequence shown here is derived from an EMBL/GenBank/DDBJ whole genome shotgun (WGS) entry which is preliminary data.</text>
</comment>
<dbReference type="Gene3D" id="2.170.140.10">
    <property type="entry name" value="Chitin binding domain"/>
    <property type="match status" value="2"/>
</dbReference>
<accession>A0A4Y2X2V2</accession>
<dbReference type="EMBL" id="BGPR01070608">
    <property type="protein sequence ID" value="GBO44015.1"/>
    <property type="molecule type" value="Genomic_DNA"/>
</dbReference>
<gene>
    <name evidence="7" type="ORF">AVEN_7969_1</name>
</gene>
<dbReference type="GO" id="GO:0005576">
    <property type="term" value="C:extracellular region"/>
    <property type="evidence" value="ECO:0007669"/>
    <property type="project" value="InterPro"/>
</dbReference>
<keyword evidence="4" id="KW-1015">Disulfide bond</keyword>
<feature type="domain" description="Chitin-binding type-2" evidence="6">
    <location>
        <begin position="201"/>
        <end position="242"/>
    </location>
</feature>
<evidence type="ECO:0000313" key="8">
    <source>
        <dbReference type="Proteomes" id="UP000499080"/>
    </source>
</evidence>
<proteinExistence type="predicted"/>
<dbReference type="Pfam" id="PF01607">
    <property type="entry name" value="CBM_14"/>
    <property type="match status" value="2"/>
</dbReference>
<keyword evidence="2" id="KW-0732">Signal</keyword>
<keyword evidence="8" id="KW-1185">Reference proteome</keyword>
<dbReference type="SMART" id="SM00494">
    <property type="entry name" value="ChtBD2"/>
    <property type="match status" value="2"/>
</dbReference>
<dbReference type="InterPro" id="IPR051940">
    <property type="entry name" value="Chitin_bind-dev_reg"/>
</dbReference>